<dbReference type="EMBL" id="FOHJ01000005">
    <property type="protein sequence ID" value="SET49634.1"/>
    <property type="molecule type" value="Genomic_DNA"/>
</dbReference>
<accession>A0A1I0EY39</accession>
<sequence length="65" mass="7891">MGLIKNSILMFIILLINFIIWDYVRHGEIMWIENIMQSLSFVILFRLFKWFINSSKNNHTKKESD</sequence>
<evidence type="ECO:0000313" key="2">
    <source>
        <dbReference type="EMBL" id="SET49634.1"/>
    </source>
</evidence>
<evidence type="ECO:0000313" key="3">
    <source>
        <dbReference type="Proteomes" id="UP000199095"/>
    </source>
</evidence>
<protein>
    <submittedName>
        <fullName evidence="2">Uncharacterized protein</fullName>
    </submittedName>
</protein>
<keyword evidence="3" id="KW-1185">Reference proteome</keyword>
<feature type="transmembrane region" description="Helical" evidence="1">
    <location>
        <begin position="7"/>
        <end position="24"/>
    </location>
</feature>
<feature type="transmembrane region" description="Helical" evidence="1">
    <location>
        <begin position="30"/>
        <end position="52"/>
    </location>
</feature>
<proteinExistence type="predicted"/>
<evidence type="ECO:0000256" key="1">
    <source>
        <dbReference type="SAM" id="Phobius"/>
    </source>
</evidence>
<gene>
    <name evidence="2" type="ORF">SAMN05421676_105101</name>
</gene>
<dbReference type="AlphaFoldDB" id="A0A1I0EY39"/>
<dbReference type="Proteomes" id="UP000199095">
    <property type="component" value="Unassembled WGS sequence"/>
</dbReference>
<keyword evidence="1" id="KW-0472">Membrane</keyword>
<keyword evidence="1" id="KW-1133">Transmembrane helix</keyword>
<organism evidence="2 3">
    <name type="scientific">Salinibacillus kushneri</name>
    <dbReference type="NCBI Taxonomy" id="237682"/>
    <lineage>
        <taxon>Bacteria</taxon>
        <taxon>Bacillati</taxon>
        <taxon>Bacillota</taxon>
        <taxon>Bacilli</taxon>
        <taxon>Bacillales</taxon>
        <taxon>Bacillaceae</taxon>
        <taxon>Salinibacillus</taxon>
    </lineage>
</organism>
<reference evidence="3" key="1">
    <citation type="submission" date="2016-10" db="EMBL/GenBank/DDBJ databases">
        <authorList>
            <person name="Varghese N."/>
            <person name="Submissions S."/>
        </authorList>
    </citation>
    <scope>NUCLEOTIDE SEQUENCE [LARGE SCALE GENOMIC DNA]</scope>
    <source>
        <strain evidence="3">CGMCC 1.3566</strain>
    </source>
</reference>
<keyword evidence="1" id="KW-0812">Transmembrane</keyword>
<name>A0A1I0EY39_9BACI</name>